<dbReference type="InterPro" id="IPR052044">
    <property type="entry name" value="PKS_Associated_Protein"/>
</dbReference>
<dbReference type="InterPro" id="IPR013096">
    <property type="entry name" value="Cupin_2"/>
</dbReference>
<feature type="domain" description="Cupin type-2" evidence="2">
    <location>
        <begin position="171"/>
        <end position="231"/>
    </location>
</feature>
<dbReference type="PANTHER" id="PTHR36114">
    <property type="entry name" value="16.7 KDA PROTEIN IN WHIE LOCUS"/>
    <property type="match status" value="1"/>
</dbReference>
<dbReference type="SUPFAM" id="SSF51182">
    <property type="entry name" value="RmlC-like cupins"/>
    <property type="match status" value="1"/>
</dbReference>
<dbReference type="Gene3D" id="2.60.120.10">
    <property type="entry name" value="Jelly Rolls"/>
    <property type="match status" value="2"/>
</dbReference>
<feature type="domain" description="Cupin type-2" evidence="2">
    <location>
        <begin position="39"/>
        <end position="95"/>
    </location>
</feature>
<feature type="region of interest" description="Disordered" evidence="1">
    <location>
        <begin position="258"/>
        <end position="280"/>
    </location>
</feature>
<evidence type="ECO:0000313" key="3">
    <source>
        <dbReference type="EMBL" id="MFF0501847.1"/>
    </source>
</evidence>
<evidence type="ECO:0000259" key="2">
    <source>
        <dbReference type="Pfam" id="PF07883"/>
    </source>
</evidence>
<dbReference type="InterPro" id="IPR011051">
    <property type="entry name" value="RmlC_Cupin_sf"/>
</dbReference>
<sequence>MEFVRQFDDAQAFDTGFPGYRAQFLSSLESTLFIHSVIQEDGCGPGLHYHHSDQLYFLLEGTMNLQLGEEVTTVGPRSLVFIPAGLPHRNWNDGPGRERHFEMIIPRPGPGAQLAYPVKDASEVPEDRRATQRGYVRQVETSQLVEPMPGFRLQPLADPSTGSLHAVVNYAEVDAGSAGPGMHIHPFDQFYLVLEGELTVEVALQKHTVPADTLVVLPAGVPHRQYNSGTDAEHHLVILSPAPVEGVPWDEGVDFVANGETHNGPNNLTPAEPIAADATR</sequence>
<dbReference type="Proteomes" id="UP001601442">
    <property type="component" value="Unassembled WGS sequence"/>
</dbReference>
<evidence type="ECO:0000313" key="4">
    <source>
        <dbReference type="Proteomes" id="UP001601442"/>
    </source>
</evidence>
<feature type="compositionally biased region" description="Polar residues" evidence="1">
    <location>
        <begin position="260"/>
        <end position="269"/>
    </location>
</feature>
<gene>
    <name evidence="3" type="ORF">ACFYU5_36055</name>
</gene>
<protein>
    <submittedName>
        <fullName evidence="3">Cupin domain-containing protein</fullName>
    </submittedName>
</protein>
<proteinExistence type="predicted"/>
<dbReference type="RefSeq" id="WP_387401857.1">
    <property type="nucleotide sequence ID" value="NZ_JBIAMT010000011.1"/>
</dbReference>
<comment type="caution">
    <text evidence="3">The sequence shown here is derived from an EMBL/GenBank/DDBJ whole genome shotgun (WGS) entry which is preliminary data.</text>
</comment>
<keyword evidence="4" id="KW-1185">Reference proteome</keyword>
<evidence type="ECO:0000256" key="1">
    <source>
        <dbReference type="SAM" id="MobiDB-lite"/>
    </source>
</evidence>
<dbReference type="EMBL" id="JBIAMT010000011">
    <property type="protein sequence ID" value="MFF0501847.1"/>
    <property type="molecule type" value="Genomic_DNA"/>
</dbReference>
<dbReference type="Pfam" id="PF07883">
    <property type="entry name" value="Cupin_2"/>
    <property type="match status" value="2"/>
</dbReference>
<reference evidence="3 4" key="1">
    <citation type="submission" date="2024-10" db="EMBL/GenBank/DDBJ databases">
        <title>The Natural Products Discovery Center: Release of the First 8490 Sequenced Strains for Exploring Actinobacteria Biosynthetic Diversity.</title>
        <authorList>
            <person name="Kalkreuter E."/>
            <person name="Kautsar S.A."/>
            <person name="Yang D."/>
            <person name="Bader C.D."/>
            <person name="Teijaro C.N."/>
            <person name="Fluegel L."/>
            <person name="Davis C.M."/>
            <person name="Simpson J.R."/>
            <person name="Lauterbach L."/>
            <person name="Steele A.D."/>
            <person name="Gui C."/>
            <person name="Meng S."/>
            <person name="Li G."/>
            <person name="Viehrig K."/>
            <person name="Ye F."/>
            <person name="Su P."/>
            <person name="Kiefer A.F."/>
            <person name="Nichols A."/>
            <person name="Cepeda A.J."/>
            <person name="Yan W."/>
            <person name="Fan B."/>
            <person name="Jiang Y."/>
            <person name="Adhikari A."/>
            <person name="Zheng C.-J."/>
            <person name="Schuster L."/>
            <person name="Cowan T.M."/>
            <person name="Smanski M.J."/>
            <person name="Chevrette M.G."/>
            <person name="De Carvalho L.P.S."/>
            <person name="Shen B."/>
        </authorList>
    </citation>
    <scope>NUCLEOTIDE SEQUENCE [LARGE SCALE GENOMIC DNA]</scope>
    <source>
        <strain evidence="3 4">NPDC004119</strain>
    </source>
</reference>
<dbReference type="PANTHER" id="PTHR36114:SF8">
    <property type="entry name" value="CUPIN TYPE-1 DOMAIN-CONTAINING PROTEIN"/>
    <property type="match status" value="1"/>
</dbReference>
<organism evidence="3 4">
    <name type="scientific">Nocardia aobensis</name>
    <dbReference type="NCBI Taxonomy" id="257277"/>
    <lineage>
        <taxon>Bacteria</taxon>
        <taxon>Bacillati</taxon>
        <taxon>Actinomycetota</taxon>
        <taxon>Actinomycetes</taxon>
        <taxon>Mycobacteriales</taxon>
        <taxon>Nocardiaceae</taxon>
        <taxon>Nocardia</taxon>
    </lineage>
</organism>
<accession>A0ABW6PFJ6</accession>
<name>A0ABW6PFJ6_9NOCA</name>
<dbReference type="InterPro" id="IPR014710">
    <property type="entry name" value="RmlC-like_jellyroll"/>
</dbReference>